<dbReference type="EMBL" id="JASNQZ010000001">
    <property type="protein sequence ID" value="KAL0961535.1"/>
    <property type="molecule type" value="Genomic_DNA"/>
</dbReference>
<sequence length="363" mass="39793">MFREDDYREDYNSDDIDQNQDFALPLKNSTQDFSLLEPHFDCGVGVASGSATFKLSASADIDMTLAAGFKIRGNIIPPEVSLFHMYGKMDGHVVGSIKIAGSATGDLDATIEQEIGFNYKVNEVRMYFPETGEHKISGTVEAVETPMDIKLGKQSTRSLNLSAHFMPLLAIGVKIPTTEAQLFAEIDISGAAGLSFKRKKEEELRRRANRFAEVARHAAARNVAIKHDLQSRDLLDLLKEYGMEGSAINIGTSASSLGLFDSDPDHKFEVWGSEPWELFKKCTSDDADAATEVRKPEGSVLSQEFAAAIEEKKSSGVGLNYRSLPRRNAIENRGSKMECSADLHPGSLATVLHESVQAKKLKA</sequence>
<name>A0ABR3K001_9AGAR</name>
<evidence type="ECO:0000313" key="1">
    <source>
        <dbReference type="EMBL" id="KAL0961535.1"/>
    </source>
</evidence>
<organism evidence="1 2">
    <name type="scientific">Hohenbuehelia grisea</name>
    <dbReference type="NCBI Taxonomy" id="104357"/>
    <lineage>
        <taxon>Eukaryota</taxon>
        <taxon>Fungi</taxon>
        <taxon>Dikarya</taxon>
        <taxon>Basidiomycota</taxon>
        <taxon>Agaricomycotina</taxon>
        <taxon>Agaricomycetes</taxon>
        <taxon>Agaricomycetidae</taxon>
        <taxon>Agaricales</taxon>
        <taxon>Pleurotineae</taxon>
        <taxon>Pleurotaceae</taxon>
        <taxon>Hohenbuehelia</taxon>
    </lineage>
</organism>
<protein>
    <submittedName>
        <fullName evidence="1">Uncharacterized protein</fullName>
    </submittedName>
</protein>
<gene>
    <name evidence="1" type="ORF">HGRIS_006474</name>
</gene>
<proteinExistence type="predicted"/>
<evidence type="ECO:0000313" key="2">
    <source>
        <dbReference type="Proteomes" id="UP001556367"/>
    </source>
</evidence>
<dbReference type="Proteomes" id="UP001556367">
    <property type="component" value="Unassembled WGS sequence"/>
</dbReference>
<reference evidence="2" key="1">
    <citation type="submission" date="2024-06" db="EMBL/GenBank/DDBJ databases">
        <title>Multi-omics analyses provide insights into the biosynthesis of the anticancer antibiotic pleurotin in Hohenbuehelia grisea.</title>
        <authorList>
            <person name="Weaver J.A."/>
            <person name="Alberti F."/>
        </authorList>
    </citation>
    <scope>NUCLEOTIDE SEQUENCE [LARGE SCALE GENOMIC DNA]</scope>
    <source>
        <strain evidence="2">T-177</strain>
    </source>
</reference>
<keyword evidence="2" id="KW-1185">Reference proteome</keyword>
<accession>A0ABR3K001</accession>
<comment type="caution">
    <text evidence="1">The sequence shown here is derived from an EMBL/GenBank/DDBJ whole genome shotgun (WGS) entry which is preliminary data.</text>
</comment>